<evidence type="ECO:0000313" key="4">
    <source>
        <dbReference type="Proteomes" id="UP000011087"/>
    </source>
</evidence>
<dbReference type="PaxDb" id="55529-EKX37723"/>
<reference evidence="3" key="3">
    <citation type="submission" date="2015-06" db="UniProtKB">
        <authorList>
            <consortium name="EnsemblProtists"/>
        </authorList>
    </citation>
    <scope>IDENTIFICATION</scope>
</reference>
<accession>L1IN81</accession>
<sequence length="455" mass="52005">MASSPFVNSKSRAERLREEKVEQRKRTRDLIDLLDPLVPLQDRPISSEKGSLKSRRTVLQLYEDTVAAIRSVKVGNGSQERGSVQVGSDRSVSSFFRRLDEDLQSCIDRCRVEKEYVVKGMMSSSFLQIVEMDTQEWTIVKTSAGFDNLFQNLPCSSIVGERLPLLVHPHDLWTLRMHDKPRDPVEIRLSVFRGNCHACIRCELHPITAENSTSTLFFLRTVDALPSMVPDRAWSGKAEFLSSLCGVFNFDDICSTASPWEVSSRMKDFGFPEQVQLSSSALLASESSRVVLEEYLALHGVELHRYGELPQVFSRILQWHLYFDVTAGGIPRFTMHVRLKMPEIAGCKITPWIKLLQVTLDGQPNQSAKNVDSQVRFYAQSNSPPGELHMTSLYWRKRKDGWSCFHNRDWIMKPDRCRIFGQLFRSAQDKLFEFEHVSVRVGDVDNQLLKDIVGT</sequence>
<evidence type="ECO:0000313" key="3">
    <source>
        <dbReference type="EnsemblProtists" id="EKX37723"/>
    </source>
</evidence>
<keyword evidence="4" id="KW-1185">Reference proteome</keyword>
<feature type="region of interest" description="Disordered" evidence="1">
    <location>
        <begin position="1"/>
        <end position="25"/>
    </location>
</feature>
<dbReference type="Proteomes" id="UP000011087">
    <property type="component" value="Unassembled WGS sequence"/>
</dbReference>
<name>L1IN81_GUITC</name>
<dbReference type="AlphaFoldDB" id="L1IN81"/>
<feature type="compositionally biased region" description="Basic and acidic residues" evidence="1">
    <location>
        <begin position="11"/>
        <end position="25"/>
    </location>
</feature>
<proteinExistence type="predicted"/>
<organism evidence="2">
    <name type="scientific">Guillardia theta (strain CCMP2712)</name>
    <name type="common">Cryptophyte</name>
    <dbReference type="NCBI Taxonomy" id="905079"/>
    <lineage>
        <taxon>Eukaryota</taxon>
        <taxon>Cryptophyceae</taxon>
        <taxon>Pyrenomonadales</taxon>
        <taxon>Geminigeraceae</taxon>
        <taxon>Guillardia</taxon>
    </lineage>
</organism>
<gene>
    <name evidence="2" type="ORF">GUITHDRAFT_144846</name>
</gene>
<evidence type="ECO:0000313" key="2">
    <source>
        <dbReference type="EMBL" id="EKX37723.1"/>
    </source>
</evidence>
<reference evidence="4" key="2">
    <citation type="submission" date="2012-11" db="EMBL/GenBank/DDBJ databases">
        <authorList>
            <person name="Kuo A."/>
            <person name="Curtis B.A."/>
            <person name="Tanifuji G."/>
            <person name="Burki F."/>
            <person name="Gruber A."/>
            <person name="Irimia M."/>
            <person name="Maruyama S."/>
            <person name="Arias M.C."/>
            <person name="Ball S.G."/>
            <person name="Gile G.H."/>
            <person name="Hirakawa Y."/>
            <person name="Hopkins J.F."/>
            <person name="Rensing S.A."/>
            <person name="Schmutz J."/>
            <person name="Symeonidi A."/>
            <person name="Elias M."/>
            <person name="Eveleigh R.J."/>
            <person name="Herman E.K."/>
            <person name="Klute M.J."/>
            <person name="Nakayama T."/>
            <person name="Obornik M."/>
            <person name="Reyes-Prieto A."/>
            <person name="Armbrust E.V."/>
            <person name="Aves S.J."/>
            <person name="Beiko R.G."/>
            <person name="Coutinho P."/>
            <person name="Dacks J.B."/>
            <person name="Durnford D.G."/>
            <person name="Fast N.M."/>
            <person name="Green B.R."/>
            <person name="Grisdale C."/>
            <person name="Hempe F."/>
            <person name="Henrissat B."/>
            <person name="Hoppner M.P."/>
            <person name="Ishida K.-I."/>
            <person name="Kim E."/>
            <person name="Koreny L."/>
            <person name="Kroth P.G."/>
            <person name="Liu Y."/>
            <person name="Malik S.-B."/>
            <person name="Maier U.G."/>
            <person name="McRose D."/>
            <person name="Mock T."/>
            <person name="Neilson J.A."/>
            <person name="Onodera N.T."/>
            <person name="Poole A.M."/>
            <person name="Pritham E.J."/>
            <person name="Richards T.A."/>
            <person name="Rocap G."/>
            <person name="Roy S.W."/>
            <person name="Sarai C."/>
            <person name="Schaack S."/>
            <person name="Shirato S."/>
            <person name="Slamovits C.H."/>
            <person name="Spencer D.F."/>
            <person name="Suzuki S."/>
            <person name="Worden A.Z."/>
            <person name="Zauner S."/>
            <person name="Barry K."/>
            <person name="Bell C."/>
            <person name="Bharti A.K."/>
            <person name="Crow J.A."/>
            <person name="Grimwood J."/>
            <person name="Kramer R."/>
            <person name="Lindquist E."/>
            <person name="Lucas S."/>
            <person name="Salamov A."/>
            <person name="McFadden G.I."/>
            <person name="Lane C.E."/>
            <person name="Keeling P.J."/>
            <person name="Gray M.W."/>
            <person name="Grigoriev I.V."/>
            <person name="Archibald J.M."/>
        </authorList>
    </citation>
    <scope>NUCLEOTIDE SEQUENCE</scope>
    <source>
        <strain evidence="4">CCMP2712</strain>
    </source>
</reference>
<dbReference type="GeneID" id="17294399"/>
<evidence type="ECO:0000256" key="1">
    <source>
        <dbReference type="SAM" id="MobiDB-lite"/>
    </source>
</evidence>
<dbReference type="EMBL" id="JH993056">
    <property type="protein sequence ID" value="EKX37723.1"/>
    <property type="molecule type" value="Genomic_DNA"/>
</dbReference>
<reference evidence="2 4" key="1">
    <citation type="journal article" date="2012" name="Nature">
        <title>Algal genomes reveal evolutionary mosaicism and the fate of nucleomorphs.</title>
        <authorList>
            <consortium name="DOE Joint Genome Institute"/>
            <person name="Curtis B.A."/>
            <person name="Tanifuji G."/>
            <person name="Burki F."/>
            <person name="Gruber A."/>
            <person name="Irimia M."/>
            <person name="Maruyama S."/>
            <person name="Arias M.C."/>
            <person name="Ball S.G."/>
            <person name="Gile G.H."/>
            <person name="Hirakawa Y."/>
            <person name="Hopkins J.F."/>
            <person name="Kuo A."/>
            <person name="Rensing S.A."/>
            <person name="Schmutz J."/>
            <person name="Symeonidi A."/>
            <person name="Elias M."/>
            <person name="Eveleigh R.J."/>
            <person name="Herman E.K."/>
            <person name="Klute M.J."/>
            <person name="Nakayama T."/>
            <person name="Obornik M."/>
            <person name="Reyes-Prieto A."/>
            <person name="Armbrust E.V."/>
            <person name="Aves S.J."/>
            <person name="Beiko R.G."/>
            <person name="Coutinho P."/>
            <person name="Dacks J.B."/>
            <person name="Durnford D.G."/>
            <person name="Fast N.M."/>
            <person name="Green B.R."/>
            <person name="Grisdale C.J."/>
            <person name="Hempel F."/>
            <person name="Henrissat B."/>
            <person name="Hoppner M.P."/>
            <person name="Ishida K."/>
            <person name="Kim E."/>
            <person name="Koreny L."/>
            <person name="Kroth P.G."/>
            <person name="Liu Y."/>
            <person name="Malik S.B."/>
            <person name="Maier U.G."/>
            <person name="McRose D."/>
            <person name="Mock T."/>
            <person name="Neilson J.A."/>
            <person name="Onodera N.T."/>
            <person name="Poole A.M."/>
            <person name="Pritham E.J."/>
            <person name="Richards T.A."/>
            <person name="Rocap G."/>
            <person name="Roy S.W."/>
            <person name="Sarai C."/>
            <person name="Schaack S."/>
            <person name="Shirato S."/>
            <person name="Slamovits C.H."/>
            <person name="Spencer D.F."/>
            <person name="Suzuki S."/>
            <person name="Worden A.Z."/>
            <person name="Zauner S."/>
            <person name="Barry K."/>
            <person name="Bell C."/>
            <person name="Bharti A.K."/>
            <person name="Crow J.A."/>
            <person name="Grimwood J."/>
            <person name="Kramer R."/>
            <person name="Lindquist E."/>
            <person name="Lucas S."/>
            <person name="Salamov A."/>
            <person name="McFadden G.I."/>
            <person name="Lane C.E."/>
            <person name="Keeling P.J."/>
            <person name="Gray M.W."/>
            <person name="Grigoriev I.V."/>
            <person name="Archibald J.M."/>
        </authorList>
    </citation>
    <scope>NUCLEOTIDE SEQUENCE</scope>
    <source>
        <strain evidence="2 4">CCMP2712</strain>
    </source>
</reference>
<dbReference type="KEGG" id="gtt:GUITHDRAFT_144846"/>
<dbReference type="EnsemblProtists" id="EKX37723">
    <property type="protein sequence ID" value="EKX37723"/>
    <property type="gene ID" value="GUITHDRAFT_144846"/>
</dbReference>
<dbReference type="HOGENOM" id="CLU_037912_0_0_1"/>
<dbReference type="RefSeq" id="XP_005824703.1">
    <property type="nucleotide sequence ID" value="XM_005824646.1"/>
</dbReference>
<feature type="compositionally biased region" description="Polar residues" evidence="1">
    <location>
        <begin position="1"/>
        <end position="10"/>
    </location>
</feature>
<protein>
    <submittedName>
        <fullName evidence="2 3">Uncharacterized protein</fullName>
    </submittedName>
</protein>